<dbReference type="EMBL" id="FTNZ01000008">
    <property type="protein sequence ID" value="SIS46940.1"/>
    <property type="molecule type" value="Genomic_DNA"/>
</dbReference>
<dbReference type="AlphaFoldDB" id="A0A1N7JCA3"/>
<dbReference type="EMBL" id="FTNZ01000002">
    <property type="protein sequence ID" value="SIS30810.1"/>
    <property type="molecule type" value="Genomic_DNA"/>
</dbReference>
<reference evidence="2 3" key="1">
    <citation type="submission" date="2017-01" db="EMBL/GenBank/DDBJ databases">
        <authorList>
            <person name="Mah S.A."/>
            <person name="Swanson W.J."/>
            <person name="Moy G.W."/>
            <person name="Vacquier V.D."/>
        </authorList>
    </citation>
    <scope>NUCLEOTIDE SEQUENCE [LARGE SCALE GENOMIC DNA]</scope>
    <source>
        <strain evidence="2 3">DSM 16927</strain>
    </source>
</reference>
<proteinExistence type="predicted"/>
<dbReference type="STRING" id="112234.SAMN05421768_102103"/>
<evidence type="ECO:0000313" key="1">
    <source>
        <dbReference type="EMBL" id="SIS30810.1"/>
    </source>
</evidence>
<sequence length="168" mass="19657">MRKTLLTIGMSLFLFSYDGQRKEKQPSLPLEKKATSEISVKTIEGVWSSSCKARNRVYISSVITSAQFTVLERFSMNADLKKMGTNKYELYFTDFPPIIPLPKEMKNWDNMDRKKPVGYFEVIDESRINLTWFGFYYKKTGKYIQTENPFNHKEKTVHLIKCPDTITL</sequence>
<gene>
    <name evidence="1" type="ORF">SAMN05421768_102103</name>
    <name evidence="2" type="ORF">SAMN05421768_108102</name>
</gene>
<accession>A0A1N7JCA3</accession>
<name>A0A1N7JCA3_9FLAO</name>
<evidence type="ECO:0000313" key="3">
    <source>
        <dbReference type="Proteomes" id="UP000186106"/>
    </source>
</evidence>
<evidence type="ECO:0000313" key="2">
    <source>
        <dbReference type="EMBL" id="SIS46940.1"/>
    </source>
</evidence>
<organism evidence="2 3">
    <name type="scientific">Chryseobacterium joostei</name>
    <dbReference type="NCBI Taxonomy" id="112234"/>
    <lineage>
        <taxon>Bacteria</taxon>
        <taxon>Pseudomonadati</taxon>
        <taxon>Bacteroidota</taxon>
        <taxon>Flavobacteriia</taxon>
        <taxon>Flavobacteriales</taxon>
        <taxon>Weeksellaceae</taxon>
        <taxon>Chryseobacterium group</taxon>
        <taxon>Chryseobacterium</taxon>
    </lineage>
</organism>
<dbReference type="Proteomes" id="UP000186106">
    <property type="component" value="Unassembled WGS sequence"/>
</dbReference>
<protein>
    <submittedName>
        <fullName evidence="2">Uncharacterized protein</fullName>
    </submittedName>
</protein>